<sequence length="189" mass="22099">MFSTLRRLFEQSLKKRPLLTNYVVYASFYTAAEFTQQTVNKYYLPNKPDYNLTSGARVVMVGSTLYAPSLYYWYKFLDKKFSGTAFKTVITKVLCDQYTMTPVLLACFFITLSILEGKQDIFEELRHKYVKTFMANQGFWLPVQTINFFFLPPHLRVAYVASASFIWINVLCYIKRQQISANQKALQSK</sequence>
<comment type="caution">
    <text evidence="7">The sequence shown here is derived from an EMBL/GenBank/DDBJ whole genome shotgun (WGS) entry which is preliminary data.</text>
</comment>
<evidence type="ECO:0008006" key="9">
    <source>
        <dbReference type="Google" id="ProtNLM"/>
    </source>
</evidence>
<dbReference type="PANTHER" id="PTHR11266">
    <property type="entry name" value="PEROXISOMAL MEMBRANE PROTEIN 2, PXMP2 MPV17"/>
    <property type="match status" value="1"/>
</dbReference>
<gene>
    <name evidence="7" type="ORF">HW555_004071</name>
</gene>
<keyword evidence="4 6" id="KW-1133">Transmembrane helix</keyword>
<comment type="subcellular location">
    <subcellularLocation>
        <location evidence="1">Membrane</location>
        <topology evidence="1">Multi-pass membrane protein</topology>
    </subcellularLocation>
</comment>
<dbReference type="PANTHER" id="PTHR11266:SF85">
    <property type="entry name" value="MPV17-LIKE PROTEIN"/>
    <property type="match status" value="1"/>
</dbReference>
<evidence type="ECO:0000256" key="6">
    <source>
        <dbReference type="RuleBase" id="RU363053"/>
    </source>
</evidence>
<feature type="transmembrane region" description="Helical" evidence="6">
    <location>
        <begin position="54"/>
        <end position="74"/>
    </location>
</feature>
<dbReference type="Proteomes" id="UP000648187">
    <property type="component" value="Unassembled WGS sequence"/>
</dbReference>
<name>A0A835GJ28_SPOEX</name>
<feature type="transmembrane region" description="Helical" evidence="6">
    <location>
        <begin position="95"/>
        <end position="115"/>
    </location>
</feature>
<dbReference type="GO" id="GO:0005739">
    <property type="term" value="C:mitochondrion"/>
    <property type="evidence" value="ECO:0007669"/>
    <property type="project" value="TreeGrafter"/>
</dbReference>
<keyword evidence="3 6" id="KW-0812">Transmembrane</keyword>
<dbReference type="EMBL" id="JACKWZ010000043">
    <property type="protein sequence ID" value="KAF9419423.1"/>
    <property type="molecule type" value="Genomic_DNA"/>
</dbReference>
<evidence type="ECO:0000256" key="1">
    <source>
        <dbReference type="ARBA" id="ARBA00004141"/>
    </source>
</evidence>
<comment type="similarity">
    <text evidence="2 6">Belongs to the peroxisomal membrane protein PXMP2/4 family.</text>
</comment>
<dbReference type="AlphaFoldDB" id="A0A835GJ28"/>
<organism evidence="7 8">
    <name type="scientific">Spodoptera exigua</name>
    <name type="common">Beet armyworm</name>
    <name type="synonym">Noctua fulgens</name>
    <dbReference type="NCBI Taxonomy" id="7107"/>
    <lineage>
        <taxon>Eukaryota</taxon>
        <taxon>Metazoa</taxon>
        <taxon>Ecdysozoa</taxon>
        <taxon>Arthropoda</taxon>
        <taxon>Hexapoda</taxon>
        <taxon>Insecta</taxon>
        <taxon>Pterygota</taxon>
        <taxon>Neoptera</taxon>
        <taxon>Endopterygota</taxon>
        <taxon>Lepidoptera</taxon>
        <taxon>Glossata</taxon>
        <taxon>Ditrysia</taxon>
        <taxon>Noctuoidea</taxon>
        <taxon>Noctuidae</taxon>
        <taxon>Amphipyrinae</taxon>
        <taxon>Spodoptera</taxon>
    </lineage>
</organism>
<feature type="transmembrane region" description="Helical" evidence="6">
    <location>
        <begin position="157"/>
        <end position="174"/>
    </location>
</feature>
<evidence type="ECO:0000256" key="4">
    <source>
        <dbReference type="ARBA" id="ARBA00022989"/>
    </source>
</evidence>
<evidence type="ECO:0000256" key="5">
    <source>
        <dbReference type="ARBA" id="ARBA00023136"/>
    </source>
</evidence>
<reference evidence="7" key="1">
    <citation type="submission" date="2020-08" db="EMBL/GenBank/DDBJ databases">
        <title>Spodoptera exigua strain:BAW_Kor-Di-RS1 Genome sequencing and assembly.</title>
        <authorList>
            <person name="Kim J."/>
            <person name="Nam H.Y."/>
            <person name="Kwon M."/>
            <person name="Choi J.H."/>
            <person name="Cho S.R."/>
            <person name="Kim G.-H."/>
        </authorList>
    </citation>
    <scope>NUCLEOTIDE SEQUENCE</scope>
    <source>
        <strain evidence="7">BAW_Kor-Di-RS1</strain>
        <tissue evidence="7">Whole-body</tissue>
    </source>
</reference>
<evidence type="ECO:0000313" key="7">
    <source>
        <dbReference type="EMBL" id="KAF9419423.1"/>
    </source>
</evidence>
<evidence type="ECO:0000313" key="8">
    <source>
        <dbReference type="Proteomes" id="UP000648187"/>
    </source>
</evidence>
<protein>
    <recommendedName>
        <fullName evidence="9">Mpv17-like protein</fullName>
    </recommendedName>
</protein>
<dbReference type="GO" id="GO:0016020">
    <property type="term" value="C:membrane"/>
    <property type="evidence" value="ECO:0007669"/>
    <property type="project" value="UniProtKB-SubCell"/>
</dbReference>
<accession>A0A835GJ28</accession>
<proteinExistence type="inferred from homology"/>
<keyword evidence="8" id="KW-1185">Reference proteome</keyword>
<evidence type="ECO:0000256" key="3">
    <source>
        <dbReference type="ARBA" id="ARBA00022692"/>
    </source>
</evidence>
<dbReference type="Pfam" id="PF04117">
    <property type="entry name" value="Mpv17_PMP22"/>
    <property type="match status" value="1"/>
</dbReference>
<dbReference type="InterPro" id="IPR007248">
    <property type="entry name" value="Mpv17_PMP22"/>
</dbReference>
<evidence type="ECO:0000256" key="2">
    <source>
        <dbReference type="ARBA" id="ARBA00006824"/>
    </source>
</evidence>
<keyword evidence="5 6" id="KW-0472">Membrane</keyword>